<keyword evidence="3" id="KW-1185">Reference proteome</keyword>
<sequence length="604" mass="69352">MRQYRLLLAVVFVIFVLTISTTTRTAAASDPVKILFIGNSFSEDTSAYLYNIATSNGKNVVVAEAHIGGMGLADHVERIKSNKAEYRYVRYDHTGRTTINKRTLGQLLRADDWDIVFMQQNSQNSGDHSTFQPYLNQLHDYVLRNVKNATRVRVGLNGTWAYATTYHSFPSYAPNQLMMYDSITKAYKAELSLRNYDFYIPSGTAIQNARSNGDVISKYGKELTRDGIHLETTIGRYTAGLAAYKAIFGANDERKDFFVQPQNTEEQVLLKRYLNEAANAAIKNPHSFTKIDYDHVKYVYYRQRISPIVEKVSDANGNVYTNLTVIDLTAAKKDIQTFLTRANVQRLTDSYVELFKKIDTRIQQVQSEGALVADLRARYGTMFEISETAISMYEDRTYRQYSDVLNQLNAHYKLTTDVTTANKLLTMIEAVEAYMLSLDRTYQMFFDKVSSMHNIFGESFAVRATEVLALYPTVSAYYMLTKDVVSKVEDIEEAKKDYDAFQETIENGKAYAKNPLITNDVNKVWKIGFNDRLEEEISTDRVTVMNQFGERHEVIVKVEDNKLIVTPAKPYMEDALYYIVIEKWLRGQERLLKEQQYITFIVKQ</sequence>
<protein>
    <recommendedName>
        <fullName evidence="1">DUF4886 domain-containing protein</fullName>
    </recommendedName>
</protein>
<reference evidence="2 3" key="1">
    <citation type="submission" date="2016-07" db="EMBL/GenBank/DDBJ databases">
        <title>Caryophanon latum genome sequencing.</title>
        <authorList>
            <person name="Verma A."/>
            <person name="Pal Y."/>
            <person name="Krishnamurthi S."/>
        </authorList>
    </citation>
    <scope>NUCLEOTIDE SEQUENCE [LARGE SCALE GENOMIC DNA]</scope>
    <source>
        <strain evidence="2 3">DSM 14151</strain>
    </source>
</reference>
<accession>A0A1C0YAH1</accession>
<feature type="domain" description="DUF4886" evidence="1">
    <location>
        <begin position="33"/>
        <end position="267"/>
    </location>
</feature>
<dbReference type="OrthoDB" id="265974at2"/>
<dbReference type="EMBL" id="MATO01000084">
    <property type="protein sequence ID" value="OCS84186.1"/>
    <property type="molecule type" value="Genomic_DNA"/>
</dbReference>
<name>A0A1C0YAH1_9BACL</name>
<evidence type="ECO:0000313" key="2">
    <source>
        <dbReference type="EMBL" id="OCS84186.1"/>
    </source>
</evidence>
<comment type="caution">
    <text evidence="2">The sequence shown here is derived from an EMBL/GenBank/DDBJ whole genome shotgun (WGS) entry which is preliminary data.</text>
</comment>
<gene>
    <name evidence="2" type="ORF">A6K76_16045</name>
</gene>
<dbReference type="Proteomes" id="UP000093482">
    <property type="component" value="Unassembled WGS sequence"/>
</dbReference>
<dbReference type="AlphaFoldDB" id="A0A1C0YAH1"/>
<dbReference type="InterPro" id="IPR036514">
    <property type="entry name" value="SGNH_hydro_sf"/>
</dbReference>
<dbReference type="Pfam" id="PF16227">
    <property type="entry name" value="DUF4886"/>
    <property type="match status" value="1"/>
</dbReference>
<dbReference type="InterPro" id="IPR032616">
    <property type="entry name" value="DUF4886"/>
</dbReference>
<dbReference type="Gene3D" id="3.40.50.1110">
    <property type="entry name" value="SGNH hydrolase"/>
    <property type="match status" value="1"/>
</dbReference>
<proteinExistence type="predicted"/>
<evidence type="ECO:0000313" key="3">
    <source>
        <dbReference type="Proteomes" id="UP000093482"/>
    </source>
</evidence>
<dbReference type="RefSeq" id="WP_066466585.1">
    <property type="nucleotide sequence ID" value="NZ_MATO01000084.1"/>
</dbReference>
<organism evidence="2 3">
    <name type="scientific">Caryophanon latum</name>
    <dbReference type="NCBI Taxonomy" id="33977"/>
    <lineage>
        <taxon>Bacteria</taxon>
        <taxon>Bacillati</taxon>
        <taxon>Bacillota</taxon>
        <taxon>Bacilli</taxon>
        <taxon>Bacillales</taxon>
        <taxon>Caryophanaceae</taxon>
        <taxon>Caryophanon</taxon>
    </lineage>
</organism>
<evidence type="ECO:0000259" key="1">
    <source>
        <dbReference type="Pfam" id="PF16227"/>
    </source>
</evidence>